<sequence length="144" mass="16606">MRTDNKLLRKQKEEKLLFFARKHLGKPYKYGARPWQAPLIFDCSSFVQYLYKRVGVILPRVSIEQARHGKKTAKNKLQSGDLIFIKGGMGRYNKYFPEGIGHVAMYVGNGKVIHAEGVKYGKVTEEPLDAFLKRSKITVIKRYL</sequence>
<name>A0A1G2PR04_9BACT</name>
<evidence type="ECO:0000259" key="5">
    <source>
        <dbReference type="PROSITE" id="PS51935"/>
    </source>
</evidence>
<dbReference type="Gene3D" id="3.90.1720.10">
    <property type="entry name" value="endopeptidase domain like (from Nostoc punctiforme)"/>
    <property type="match status" value="1"/>
</dbReference>
<evidence type="ECO:0000313" key="7">
    <source>
        <dbReference type="Proteomes" id="UP000176951"/>
    </source>
</evidence>
<dbReference type="GO" id="GO:0008234">
    <property type="term" value="F:cysteine-type peptidase activity"/>
    <property type="evidence" value="ECO:0007669"/>
    <property type="project" value="UniProtKB-KW"/>
</dbReference>
<evidence type="ECO:0000313" key="6">
    <source>
        <dbReference type="EMBL" id="OHA50786.1"/>
    </source>
</evidence>
<keyword evidence="2" id="KW-0645">Protease</keyword>
<evidence type="ECO:0000256" key="4">
    <source>
        <dbReference type="ARBA" id="ARBA00022807"/>
    </source>
</evidence>
<reference evidence="6 7" key="1">
    <citation type="journal article" date="2016" name="Nat. Commun.">
        <title>Thousands of microbial genomes shed light on interconnected biogeochemical processes in an aquifer system.</title>
        <authorList>
            <person name="Anantharaman K."/>
            <person name="Brown C.T."/>
            <person name="Hug L.A."/>
            <person name="Sharon I."/>
            <person name="Castelle C.J."/>
            <person name="Probst A.J."/>
            <person name="Thomas B.C."/>
            <person name="Singh A."/>
            <person name="Wilkins M.J."/>
            <person name="Karaoz U."/>
            <person name="Brodie E.L."/>
            <person name="Williams K.H."/>
            <person name="Hubbard S.S."/>
            <person name="Banfield J.F."/>
        </authorList>
    </citation>
    <scope>NUCLEOTIDE SEQUENCE [LARGE SCALE GENOMIC DNA]</scope>
</reference>
<proteinExistence type="inferred from homology"/>
<accession>A0A1G2PR04</accession>
<dbReference type="PANTHER" id="PTHR47053">
    <property type="entry name" value="MUREIN DD-ENDOPEPTIDASE MEPH-RELATED"/>
    <property type="match status" value="1"/>
</dbReference>
<dbReference type="EMBL" id="MHSW01000029">
    <property type="protein sequence ID" value="OHA50786.1"/>
    <property type="molecule type" value="Genomic_DNA"/>
</dbReference>
<dbReference type="InterPro" id="IPR000064">
    <property type="entry name" value="NLP_P60_dom"/>
</dbReference>
<gene>
    <name evidence="6" type="ORF">A3A97_01700</name>
</gene>
<evidence type="ECO:0000256" key="3">
    <source>
        <dbReference type="ARBA" id="ARBA00022801"/>
    </source>
</evidence>
<dbReference type="Pfam" id="PF00877">
    <property type="entry name" value="NLPC_P60"/>
    <property type="match status" value="1"/>
</dbReference>
<dbReference type="AlphaFoldDB" id="A0A1G2PR04"/>
<dbReference type="SUPFAM" id="SSF54001">
    <property type="entry name" value="Cysteine proteinases"/>
    <property type="match status" value="1"/>
</dbReference>
<dbReference type="PROSITE" id="PS51935">
    <property type="entry name" value="NLPC_P60"/>
    <property type="match status" value="1"/>
</dbReference>
<dbReference type="InterPro" id="IPR051202">
    <property type="entry name" value="Peptidase_C40"/>
</dbReference>
<feature type="domain" description="NlpC/P60" evidence="5">
    <location>
        <begin position="10"/>
        <end position="144"/>
    </location>
</feature>
<dbReference type="GO" id="GO:0006508">
    <property type="term" value="P:proteolysis"/>
    <property type="evidence" value="ECO:0007669"/>
    <property type="project" value="UniProtKB-KW"/>
</dbReference>
<dbReference type="PANTHER" id="PTHR47053:SF1">
    <property type="entry name" value="MUREIN DD-ENDOPEPTIDASE MEPH-RELATED"/>
    <property type="match status" value="1"/>
</dbReference>
<protein>
    <recommendedName>
        <fullName evidence="5">NlpC/P60 domain-containing protein</fullName>
    </recommendedName>
</protein>
<dbReference type="InterPro" id="IPR038765">
    <property type="entry name" value="Papain-like_cys_pep_sf"/>
</dbReference>
<evidence type="ECO:0000256" key="1">
    <source>
        <dbReference type="ARBA" id="ARBA00007074"/>
    </source>
</evidence>
<keyword evidence="4" id="KW-0788">Thiol protease</keyword>
<comment type="caution">
    <text evidence="6">The sequence shown here is derived from an EMBL/GenBank/DDBJ whole genome shotgun (WGS) entry which is preliminary data.</text>
</comment>
<keyword evidence="3" id="KW-0378">Hydrolase</keyword>
<comment type="similarity">
    <text evidence="1">Belongs to the peptidase C40 family.</text>
</comment>
<dbReference type="Proteomes" id="UP000176951">
    <property type="component" value="Unassembled WGS sequence"/>
</dbReference>
<evidence type="ECO:0000256" key="2">
    <source>
        <dbReference type="ARBA" id="ARBA00022670"/>
    </source>
</evidence>
<organism evidence="6 7">
    <name type="scientific">Candidatus Terrybacteria bacterium RIFCSPLOWO2_01_FULL_40_23</name>
    <dbReference type="NCBI Taxonomy" id="1802366"/>
    <lineage>
        <taxon>Bacteria</taxon>
        <taxon>Candidatus Terryibacteriota</taxon>
    </lineage>
</organism>